<reference evidence="2 3" key="1">
    <citation type="submission" date="2016-10" db="EMBL/GenBank/DDBJ databases">
        <authorList>
            <person name="de Groot N.N."/>
        </authorList>
    </citation>
    <scope>NUCLEOTIDE SEQUENCE [LARGE SCALE GENOMIC DNA]</scope>
    <source>
        <strain evidence="2 3">IPL20</strain>
    </source>
</reference>
<keyword evidence="3" id="KW-1185">Reference proteome</keyword>
<sequence>MSPILKIAIATVLLGVFGFVIDTATDGGHWTIWAVAGAIYGVVCHPWFMALRQR</sequence>
<dbReference type="Proteomes" id="UP000199074">
    <property type="component" value="Unassembled WGS sequence"/>
</dbReference>
<name>A0A1I7ND28_9HYPH</name>
<dbReference type="AlphaFoldDB" id="A0A1I7ND28"/>
<gene>
    <name evidence="2" type="ORF">SAMN05216456_1687</name>
</gene>
<keyword evidence="1" id="KW-0472">Membrane</keyword>
<keyword evidence="1" id="KW-1133">Transmembrane helix</keyword>
<dbReference type="RefSeq" id="WP_175528525.1">
    <property type="nucleotide sequence ID" value="NZ_FPCK01000001.1"/>
</dbReference>
<protein>
    <submittedName>
        <fullName evidence="2">Uncharacterized protein</fullName>
    </submittedName>
</protein>
<feature type="transmembrane region" description="Helical" evidence="1">
    <location>
        <begin position="30"/>
        <end position="51"/>
    </location>
</feature>
<organism evidence="2 3">
    <name type="scientific">Devosia crocina</name>
    <dbReference type="NCBI Taxonomy" id="429728"/>
    <lineage>
        <taxon>Bacteria</taxon>
        <taxon>Pseudomonadati</taxon>
        <taxon>Pseudomonadota</taxon>
        <taxon>Alphaproteobacteria</taxon>
        <taxon>Hyphomicrobiales</taxon>
        <taxon>Devosiaceae</taxon>
        <taxon>Devosia</taxon>
    </lineage>
</organism>
<evidence type="ECO:0000313" key="3">
    <source>
        <dbReference type="Proteomes" id="UP000199074"/>
    </source>
</evidence>
<keyword evidence="1" id="KW-0812">Transmembrane</keyword>
<accession>A0A1I7ND28</accession>
<evidence type="ECO:0000313" key="2">
    <source>
        <dbReference type="EMBL" id="SFV32549.1"/>
    </source>
</evidence>
<proteinExistence type="predicted"/>
<feature type="transmembrane region" description="Helical" evidence="1">
    <location>
        <begin position="7"/>
        <end position="24"/>
    </location>
</feature>
<evidence type="ECO:0000256" key="1">
    <source>
        <dbReference type="SAM" id="Phobius"/>
    </source>
</evidence>
<dbReference type="EMBL" id="FPCK01000001">
    <property type="protein sequence ID" value="SFV32549.1"/>
    <property type="molecule type" value="Genomic_DNA"/>
</dbReference>
<dbReference type="STRING" id="429728.SAMN05216456_1687"/>